<organism evidence="10 11">
    <name type="scientific">Ficus carica</name>
    <name type="common">Common fig</name>
    <dbReference type="NCBI Taxonomy" id="3494"/>
    <lineage>
        <taxon>Eukaryota</taxon>
        <taxon>Viridiplantae</taxon>
        <taxon>Streptophyta</taxon>
        <taxon>Embryophyta</taxon>
        <taxon>Tracheophyta</taxon>
        <taxon>Spermatophyta</taxon>
        <taxon>Magnoliopsida</taxon>
        <taxon>eudicotyledons</taxon>
        <taxon>Gunneridae</taxon>
        <taxon>Pentapetalae</taxon>
        <taxon>rosids</taxon>
        <taxon>fabids</taxon>
        <taxon>Rosales</taxon>
        <taxon>Moraceae</taxon>
        <taxon>Ficeae</taxon>
        <taxon>Ficus</taxon>
    </lineage>
</organism>
<feature type="region of interest" description="Disordered" evidence="9">
    <location>
        <begin position="1"/>
        <end position="31"/>
    </location>
</feature>
<dbReference type="PRINTS" id="PR00463">
    <property type="entry name" value="EP450I"/>
</dbReference>
<dbReference type="PANTHER" id="PTHR47956:SF10">
    <property type="entry name" value="CYTOCHROME P450 FAMILY 71 PROTEIN"/>
    <property type="match status" value="1"/>
</dbReference>
<evidence type="ECO:0000256" key="3">
    <source>
        <dbReference type="ARBA" id="ARBA00022692"/>
    </source>
</evidence>
<keyword evidence="7 8" id="KW-0479">Metal-binding</keyword>
<evidence type="ECO:0000256" key="1">
    <source>
        <dbReference type="ARBA" id="ARBA00004167"/>
    </source>
</evidence>
<keyword evidence="8" id="KW-0503">Monooxygenase</keyword>
<accession>A0AA88DNG3</accession>
<dbReference type="Pfam" id="PF00067">
    <property type="entry name" value="p450"/>
    <property type="match status" value="1"/>
</dbReference>
<keyword evidence="4" id="KW-1133">Transmembrane helix</keyword>
<name>A0AA88DNG3_FICCA</name>
<proteinExistence type="inferred from homology"/>
<comment type="similarity">
    <text evidence="2 8">Belongs to the cytochrome P450 family.</text>
</comment>
<dbReference type="PROSITE" id="PS00086">
    <property type="entry name" value="CYTOCHROME_P450"/>
    <property type="match status" value="1"/>
</dbReference>
<dbReference type="EMBL" id="BTGU01000079">
    <property type="protein sequence ID" value="GMN58614.1"/>
    <property type="molecule type" value="Genomic_DNA"/>
</dbReference>
<keyword evidence="11" id="KW-1185">Reference proteome</keyword>
<keyword evidence="7 8" id="KW-0408">Iron</keyword>
<dbReference type="PANTHER" id="PTHR47956">
    <property type="entry name" value="CYTOCHROME P450 71B11-RELATED"/>
    <property type="match status" value="1"/>
</dbReference>
<evidence type="ECO:0000256" key="5">
    <source>
        <dbReference type="ARBA" id="ARBA00023002"/>
    </source>
</evidence>
<dbReference type="Gene3D" id="1.10.630.10">
    <property type="entry name" value="Cytochrome P450"/>
    <property type="match status" value="1"/>
</dbReference>
<feature type="binding site" description="axial binding residue" evidence="7">
    <location>
        <position position="107"/>
    </location>
    <ligand>
        <name>heme</name>
        <dbReference type="ChEBI" id="CHEBI:30413"/>
    </ligand>
    <ligandPart>
        <name>Fe</name>
        <dbReference type="ChEBI" id="CHEBI:18248"/>
    </ligandPart>
</feature>
<sequence length="153" mass="17592">MVNGRAHEKSESNGKGPEGDRKSGRKKAPDRYERYRSDGLLKMCHQIKLYDVPAKTRLFINAWAIQRDPSTWERPEEFFSERLENNRVDFKGYDFELVPFGVGRRGCPGLAFGVASIEYITANVLYWFDWKLPSDGELHGDLDMSEYYGGLSS</sequence>
<keyword evidence="7 8" id="KW-0349">Heme</keyword>
<evidence type="ECO:0000256" key="9">
    <source>
        <dbReference type="SAM" id="MobiDB-lite"/>
    </source>
</evidence>
<reference evidence="10" key="1">
    <citation type="submission" date="2023-07" db="EMBL/GenBank/DDBJ databases">
        <title>draft genome sequence of fig (Ficus carica).</title>
        <authorList>
            <person name="Takahashi T."/>
            <person name="Nishimura K."/>
        </authorList>
    </citation>
    <scope>NUCLEOTIDE SEQUENCE</scope>
</reference>
<evidence type="ECO:0000256" key="6">
    <source>
        <dbReference type="ARBA" id="ARBA00023136"/>
    </source>
</evidence>
<comment type="caution">
    <text evidence="10">The sequence shown here is derived from an EMBL/GenBank/DDBJ whole genome shotgun (WGS) entry which is preliminary data.</text>
</comment>
<dbReference type="GO" id="GO:0016705">
    <property type="term" value="F:oxidoreductase activity, acting on paired donors, with incorporation or reduction of molecular oxygen"/>
    <property type="evidence" value="ECO:0007669"/>
    <property type="project" value="InterPro"/>
</dbReference>
<dbReference type="InterPro" id="IPR050193">
    <property type="entry name" value="Cytochrome_P450_71"/>
</dbReference>
<dbReference type="Proteomes" id="UP001187192">
    <property type="component" value="Unassembled WGS sequence"/>
</dbReference>
<keyword evidence="6" id="KW-0472">Membrane</keyword>
<dbReference type="GO" id="GO:0016020">
    <property type="term" value="C:membrane"/>
    <property type="evidence" value="ECO:0007669"/>
    <property type="project" value="UniProtKB-SubCell"/>
</dbReference>
<dbReference type="InterPro" id="IPR036396">
    <property type="entry name" value="Cyt_P450_sf"/>
</dbReference>
<evidence type="ECO:0008006" key="12">
    <source>
        <dbReference type="Google" id="ProtNLM"/>
    </source>
</evidence>
<keyword evidence="5 8" id="KW-0560">Oxidoreductase</keyword>
<gene>
    <name evidence="10" type="ORF">TIFTF001_027717</name>
</gene>
<evidence type="ECO:0000313" key="10">
    <source>
        <dbReference type="EMBL" id="GMN58614.1"/>
    </source>
</evidence>
<dbReference type="GO" id="GO:0005506">
    <property type="term" value="F:iron ion binding"/>
    <property type="evidence" value="ECO:0007669"/>
    <property type="project" value="InterPro"/>
</dbReference>
<dbReference type="InterPro" id="IPR002401">
    <property type="entry name" value="Cyt_P450_E_grp-I"/>
</dbReference>
<keyword evidence="3" id="KW-0812">Transmembrane</keyword>
<comment type="cofactor">
    <cofactor evidence="7">
        <name>heme</name>
        <dbReference type="ChEBI" id="CHEBI:30413"/>
    </cofactor>
</comment>
<protein>
    <recommendedName>
        <fullName evidence="12">Cytochrome P450</fullName>
    </recommendedName>
</protein>
<evidence type="ECO:0000256" key="8">
    <source>
        <dbReference type="RuleBase" id="RU000461"/>
    </source>
</evidence>
<dbReference type="InterPro" id="IPR001128">
    <property type="entry name" value="Cyt_P450"/>
</dbReference>
<comment type="subcellular location">
    <subcellularLocation>
        <location evidence="1">Membrane</location>
        <topology evidence="1">Single-pass membrane protein</topology>
    </subcellularLocation>
</comment>
<evidence type="ECO:0000256" key="4">
    <source>
        <dbReference type="ARBA" id="ARBA00022989"/>
    </source>
</evidence>
<evidence type="ECO:0000256" key="2">
    <source>
        <dbReference type="ARBA" id="ARBA00010617"/>
    </source>
</evidence>
<evidence type="ECO:0000313" key="11">
    <source>
        <dbReference type="Proteomes" id="UP001187192"/>
    </source>
</evidence>
<dbReference type="GO" id="GO:0020037">
    <property type="term" value="F:heme binding"/>
    <property type="evidence" value="ECO:0007669"/>
    <property type="project" value="InterPro"/>
</dbReference>
<dbReference type="InterPro" id="IPR017972">
    <property type="entry name" value="Cyt_P450_CS"/>
</dbReference>
<dbReference type="GO" id="GO:0004497">
    <property type="term" value="F:monooxygenase activity"/>
    <property type="evidence" value="ECO:0007669"/>
    <property type="project" value="UniProtKB-KW"/>
</dbReference>
<dbReference type="AlphaFoldDB" id="A0AA88DNG3"/>
<evidence type="ECO:0000256" key="7">
    <source>
        <dbReference type="PIRSR" id="PIRSR602401-1"/>
    </source>
</evidence>
<dbReference type="SUPFAM" id="SSF48264">
    <property type="entry name" value="Cytochrome P450"/>
    <property type="match status" value="1"/>
</dbReference>